<keyword evidence="2" id="KW-1185">Reference proteome</keyword>
<sequence length="167" mass="18436">MTEPNKIPPEGASAELFNGDINRIMIAIPAPSHPEVEQVLGKGQHRIKAGVVYRAPAILLSFDFGNGLVMDCPFEAKGLGEHFVAPELNDGQLPLTLQVFDAENGTLLESTEVALHADNTQVLMDAVADQRSREWTHQEFIGQLSELYKIEMSEFLQLVQQRELAAL</sequence>
<dbReference type="OrthoDB" id="6398637at2"/>
<accession>A0A1G8W3U4</accession>
<name>A0A1G8W3U4_9GAMM</name>
<reference evidence="2" key="1">
    <citation type="submission" date="2016-10" db="EMBL/GenBank/DDBJ databases">
        <authorList>
            <person name="Varghese N."/>
            <person name="Submissions S."/>
        </authorList>
    </citation>
    <scope>NUCLEOTIDE SEQUENCE [LARGE SCALE GENOMIC DNA]</scope>
    <source>
        <strain evidence="2">DSM 23317</strain>
    </source>
</reference>
<dbReference type="RefSeq" id="WP_090366283.1">
    <property type="nucleotide sequence ID" value="NZ_FNEM01000012.1"/>
</dbReference>
<proteinExistence type="predicted"/>
<gene>
    <name evidence="1" type="ORF">SAMN04488540_11263</name>
</gene>
<protein>
    <submittedName>
        <fullName evidence="1">Uncharacterized protein</fullName>
    </submittedName>
</protein>
<dbReference type="AlphaFoldDB" id="A0A1G8W3U4"/>
<evidence type="ECO:0000313" key="1">
    <source>
        <dbReference type="EMBL" id="SDJ72140.1"/>
    </source>
</evidence>
<evidence type="ECO:0000313" key="2">
    <source>
        <dbReference type="Proteomes" id="UP000199527"/>
    </source>
</evidence>
<organism evidence="1 2">
    <name type="scientific">Ferrimonas sediminum</name>
    <dbReference type="NCBI Taxonomy" id="718193"/>
    <lineage>
        <taxon>Bacteria</taxon>
        <taxon>Pseudomonadati</taxon>
        <taxon>Pseudomonadota</taxon>
        <taxon>Gammaproteobacteria</taxon>
        <taxon>Alteromonadales</taxon>
        <taxon>Ferrimonadaceae</taxon>
        <taxon>Ferrimonas</taxon>
    </lineage>
</organism>
<dbReference type="Proteomes" id="UP000199527">
    <property type="component" value="Unassembled WGS sequence"/>
</dbReference>
<dbReference type="EMBL" id="FNEM01000012">
    <property type="protein sequence ID" value="SDJ72140.1"/>
    <property type="molecule type" value="Genomic_DNA"/>
</dbReference>